<evidence type="ECO:0000259" key="2">
    <source>
        <dbReference type="Pfam" id="PF20151"/>
    </source>
</evidence>
<gene>
    <name evidence="3" type="ORF">BDQ12DRAFT_673035</name>
</gene>
<dbReference type="OrthoDB" id="3020506at2759"/>
<keyword evidence="1" id="KW-1133">Transmembrane helix</keyword>
<organism evidence="3 4">
    <name type="scientific">Crucibulum laeve</name>
    <dbReference type="NCBI Taxonomy" id="68775"/>
    <lineage>
        <taxon>Eukaryota</taxon>
        <taxon>Fungi</taxon>
        <taxon>Dikarya</taxon>
        <taxon>Basidiomycota</taxon>
        <taxon>Agaricomycotina</taxon>
        <taxon>Agaricomycetes</taxon>
        <taxon>Agaricomycetidae</taxon>
        <taxon>Agaricales</taxon>
        <taxon>Agaricineae</taxon>
        <taxon>Nidulariaceae</taxon>
        <taxon>Crucibulum</taxon>
    </lineage>
</organism>
<dbReference type="Proteomes" id="UP000308652">
    <property type="component" value="Unassembled WGS sequence"/>
</dbReference>
<name>A0A5C3MJ97_9AGAR</name>
<evidence type="ECO:0000313" key="3">
    <source>
        <dbReference type="EMBL" id="TFK44466.1"/>
    </source>
</evidence>
<accession>A0A5C3MJ97</accession>
<keyword evidence="1" id="KW-0812">Transmembrane</keyword>
<dbReference type="AlphaFoldDB" id="A0A5C3MJ97"/>
<sequence>MIEPYEERNSFNVFWSTFVVRAGSYAALACLVWEWFLTLKYEVSIWQKSKGILYVKCLYSVSRYLGIAAQIINSVVVTHTHTSHDLPRSFCQAWQGVQLALGFCLLLPLEIILVTRLYALYDKSIRMSYFLVAVLFIEYIMVITCGIVSVRRAEFYNSCIPSKVPLTVMLIGAVEMGTQCILWGLTLYRHVTLRQGYGWQKVPLLSMVTRDGSWVSGVVILMLLRRDYPCKSGDCVISHSRRLS</sequence>
<feature type="transmembrane region" description="Helical" evidence="1">
    <location>
        <begin position="97"/>
        <end position="118"/>
    </location>
</feature>
<keyword evidence="4" id="KW-1185">Reference proteome</keyword>
<evidence type="ECO:0000256" key="1">
    <source>
        <dbReference type="SAM" id="Phobius"/>
    </source>
</evidence>
<dbReference type="EMBL" id="ML213590">
    <property type="protein sequence ID" value="TFK44466.1"/>
    <property type="molecule type" value="Genomic_DNA"/>
</dbReference>
<dbReference type="InterPro" id="IPR045340">
    <property type="entry name" value="DUF6533"/>
</dbReference>
<keyword evidence="1" id="KW-0472">Membrane</keyword>
<proteinExistence type="predicted"/>
<feature type="transmembrane region" description="Helical" evidence="1">
    <location>
        <begin position="170"/>
        <end position="188"/>
    </location>
</feature>
<dbReference type="STRING" id="68775.A0A5C3MJ97"/>
<feature type="transmembrane region" description="Helical" evidence="1">
    <location>
        <begin position="13"/>
        <end position="36"/>
    </location>
</feature>
<feature type="domain" description="DUF6533" evidence="2">
    <location>
        <begin position="26"/>
        <end position="68"/>
    </location>
</feature>
<dbReference type="Pfam" id="PF20151">
    <property type="entry name" value="DUF6533"/>
    <property type="match status" value="1"/>
</dbReference>
<evidence type="ECO:0000313" key="4">
    <source>
        <dbReference type="Proteomes" id="UP000308652"/>
    </source>
</evidence>
<protein>
    <recommendedName>
        <fullName evidence="2">DUF6533 domain-containing protein</fullName>
    </recommendedName>
</protein>
<feature type="transmembrane region" description="Helical" evidence="1">
    <location>
        <begin position="130"/>
        <end position="150"/>
    </location>
</feature>
<reference evidence="3 4" key="1">
    <citation type="journal article" date="2019" name="Nat. Ecol. Evol.">
        <title>Megaphylogeny resolves global patterns of mushroom evolution.</title>
        <authorList>
            <person name="Varga T."/>
            <person name="Krizsan K."/>
            <person name="Foldi C."/>
            <person name="Dima B."/>
            <person name="Sanchez-Garcia M."/>
            <person name="Sanchez-Ramirez S."/>
            <person name="Szollosi G.J."/>
            <person name="Szarkandi J.G."/>
            <person name="Papp V."/>
            <person name="Albert L."/>
            <person name="Andreopoulos W."/>
            <person name="Angelini C."/>
            <person name="Antonin V."/>
            <person name="Barry K.W."/>
            <person name="Bougher N.L."/>
            <person name="Buchanan P."/>
            <person name="Buyck B."/>
            <person name="Bense V."/>
            <person name="Catcheside P."/>
            <person name="Chovatia M."/>
            <person name="Cooper J."/>
            <person name="Damon W."/>
            <person name="Desjardin D."/>
            <person name="Finy P."/>
            <person name="Geml J."/>
            <person name="Haridas S."/>
            <person name="Hughes K."/>
            <person name="Justo A."/>
            <person name="Karasinski D."/>
            <person name="Kautmanova I."/>
            <person name="Kiss B."/>
            <person name="Kocsube S."/>
            <person name="Kotiranta H."/>
            <person name="LaButti K.M."/>
            <person name="Lechner B.E."/>
            <person name="Liimatainen K."/>
            <person name="Lipzen A."/>
            <person name="Lukacs Z."/>
            <person name="Mihaltcheva S."/>
            <person name="Morgado L.N."/>
            <person name="Niskanen T."/>
            <person name="Noordeloos M.E."/>
            <person name="Ohm R.A."/>
            <person name="Ortiz-Santana B."/>
            <person name="Ovrebo C."/>
            <person name="Racz N."/>
            <person name="Riley R."/>
            <person name="Savchenko A."/>
            <person name="Shiryaev A."/>
            <person name="Soop K."/>
            <person name="Spirin V."/>
            <person name="Szebenyi C."/>
            <person name="Tomsovsky M."/>
            <person name="Tulloss R.E."/>
            <person name="Uehling J."/>
            <person name="Grigoriev I.V."/>
            <person name="Vagvolgyi C."/>
            <person name="Papp T."/>
            <person name="Martin F.M."/>
            <person name="Miettinen O."/>
            <person name="Hibbett D.S."/>
            <person name="Nagy L.G."/>
        </authorList>
    </citation>
    <scope>NUCLEOTIDE SEQUENCE [LARGE SCALE GENOMIC DNA]</scope>
    <source>
        <strain evidence="3 4">CBS 166.37</strain>
    </source>
</reference>
<feature type="transmembrane region" description="Helical" evidence="1">
    <location>
        <begin position="57"/>
        <end position="77"/>
    </location>
</feature>